<organism evidence="7 8">
    <name type="scientific">Mycena indigotica</name>
    <dbReference type="NCBI Taxonomy" id="2126181"/>
    <lineage>
        <taxon>Eukaryota</taxon>
        <taxon>Fungi</taxon>
        <taxon>Dikarya</taxon>
        <taxon>Basidiomycota</taxon>
        <taxon>Agaricomycotina</taxon>
        <taxon>Agaricomycetes</taxon>
        <taxon>Agaricomycetidae</taxon>
        <taxon>Agaricales</taxon>
        <taxon>Marasmiineae</taxon>
        <taxon>Mycenaceae</taxon>
        <taxon>Mycena</taxon>
    </lineage>
</organism>
<dbReference type="GO" id="GO:0010468">
    <property type="term" value="P:regulation of gene expression"/>
    <property type="evidence" value="ECO:0007669"/>
    <property type="project" value="UniProtKB-ARBA"/>
</dbReference>
<gene>
    <name evidence="7" type="ORF">MIND_00233100</name>
</gene>
<feature type="compositionally biased region" description="Basic and acidic residues" evidence="6">
    <location>
        <begin position="316"/>
        <end position="330"/>
    </location>
</feature>
<feature type="compositionally biased region" description="Low complexity" evidence="6">
    <location>
        <begin position="1"/>
        <end position="13"/>
    </location>
</feature>
<feature type="compositionally biased region" description="Basic and acidic residues" evidence="6">
    <location>
        <begin position="763"/>
        <end position="779"/>
    </location>
</feature>
<feature type="compositionally biased region" description="Low complexity" evidence="6">
    <location>
        <begin position="881"/>
        <end position="893"/>
    </location>
</feature>
<dbReference type="GO" id="GO:0005654">
    <property type="term" value="C:nucleoplasm"/>
    <property type="evidence" value="ECO:0007669"/>
    <property type="project" value="UniProtKB-ARBA"/>
</dbReference>
<reference evidence="7" key="1">
    <citation type="submission" date="2020-05" db="EMBL/GenBank/DDBJ databases">
        <title>Mycena genomes resolve the evolution of fungal bioluminescence.</title>
        <authorList>
            <person name="Tsai I.J."/>
        </authorList>
    </citation>
    <scope>NUCLEOTIDE SEQUENCE</scope>
    <source>
        <strain evidence="7">171206Taipei</strain>
    </source>
</reference>
<keyword evidence="5" id="KW-0539">Nucleus</keyword>
<dbReference type="GeneID" id="59341731"/>
<dbReference type="Pfam" id="PF08598">
    <property type="entry name" value="Sds3"/>
    <property type="match status" value="1"/>
</dbReference>
<dbReference type="Proteomes" id="UP000636479">
    <property type="component" value="Unassembled WGS sequence"/>
</dbReference>
<sequence length="1090" mass="119652">MSTGSLSDSLTSPSPSPPPRMAPTTRRPGRPKKPPKKAPPPVRAPKKGESIPKAPPSAGLETTIDSGSELSELTEDEEGNAAKAHSQEGGSVVDDDQMENEQSPTPDDDDGSTQDAKKKGRARASSRKEPSNGRPTTSSGSNGAGKRKRSSIIPPTMWGWAAPGTTAEEEEDERSQPQAMEEESDSEQEAKERDDTEEADERLNGMQVDDVTVETAPIETAAAATLLDLLAVASPEMINGEVSEEEVDVEDPPVVTSETVENVKRIARRASAARTPLEEEEDDRPVSPISQDGEVVDGPSREVSPVSGDEDPEPEAADKSDIEVDAPDKSDVEDEAKSDDDADMEMDVQPAHRAEALDVLANIELKFSLTRRAIFLDRMEGLAWEEALVQAGTHPEMLHIQRELMARRDRRIELATRKRSFECADAERKRVTAEQGVWSWWKLSRDDLQTDMITETNRKRRKMERDRRGSERSVPLRRSIPPAPPSNPSLPPLDLRRILRGSNSNSTAFVFPDVSSLSATEIEQDLSYMSRQSQPAPPPPIPHDLPPPSSHRHPAPNRMMMQPSQQIPAPQPMYDQAYQRPYHPPPPQVGPGYARTHQPLPPHMQHHSHPPPQGGFELDYRTAYPPSRRPESPGPRWGKPGANEWSGSETRVIGGEGRIEQQQGRVIGMGMPMARLQDDDERERMMKRERDRDRDRDRELHDVDRRDYGHLHRTPHHSIAGPHHHHHHHGPGVHHHVVHHHHTSSTSRPSSSHLPRPSLSPRASREFDSRSSHNDRPPHQAELINISSKSSSTDRYERDPDYRKRVLPPPDDRDRPIATPFVMGGSYGNNGPAANRSMRTPPPVNSPAQPNRASSRSLEDAFRMPPSSSTSVSFLGESVQSHRPSSHPSSPRRYSQTSQGPPLPAQSSSTSRSSTARPSGFSPPMHRALPSTNSPAFGGGGSRYPNGPLLAGARAPTPSRSPVLHRAERLPSPPPSSSSNKMMVGAMMNGPLPPSYPGSSRTTTPTVTSEEKGTLRNDSPFVGPFAGINNPAPSYVAKPPNAERDRDNNKVDGAGKTDKMPPRVSPPPPLAPPPSVLPPLPTQLKSERIQ</sequence>
<feature type="compositionally biased region" description="Basic and acidic residues" evidence="6">
    <location>
        <begin position="1041"/>
        <end position="1061"/>
    </location>
</feature>
<keyword evidence="4" id="KW-0804">Transcription</keyword>
<evidence type="ECO:0000256" key="5">
    <source>
        <dbReference type="ARBA" id="ARBA00023242"/>
    </source>
</evidence>
<feature type="compositionally biased region" description="Polar residues" evidence="6">
    <location>
        <begin position="846"/>
        <end position="856"/>
    </location>
</feature>
<keyword evidence="2" id="KW-0678">Repressor</keyword>
<feature type="compositionally biased region" description="Basic residues" evidence="6">
    <location>
        <begin position="27"/>
        <end position="36"/>
    </location>
</feature>
<feature type="compositionally biased region" description="Pro residues" evidence="6">
    <location>
        <begin position="481"/>
        <end position="491"/>
    </location>
</feature>
<accession>A0A8H6T8C1</accession>
<feature type="region of interest" description="Disordered" evidence="6">
    <location>
        <begin position="242"/>
        <end position="343"/>
    </location>
</feature>
<dbReference type="EMBL" id="JACAZF010000002">
    <property type="protein sequence ID" value="KAF7312202.1"/>
    <property type="molecule type" value="Genomic_DNA"/>
</dbReference>
<name>A0A8H6T8C1_9AGAR</name>
<evidence type="ECO:0000313" key="7">
    <source>
        <dbReference type="EMBL" id="KAF7312202.1"/>
    </source>
</evidence>
<protein>
    <submittedName>
        <fullName evidence="7">Uncharacterized protein</fullName>
    </submittedName>
</protein>
<feature type="compositionally biased region" description="Basic residues" evidence="6">
    <location>
        <begin position="711"/>
        <end position="743"/>
    </location>
</feature>
<evidence type="ECO:0000256" key="1">
    <source>
        <dbReference type="ARBA" id="ARBA00004123"/>
    </source>
</evidence>
<evidence type="ECO:0000256" key="4">
    <source>
        <dbReference type="ARBA" id="ARBA00023163"/>
    </source>
</evidence>
<feature type="compositionally biased region" description="Acidic residues" evidence="6">
    <location>
        <begin position="331"/>
        <end position="343"/>
    </location>
</feature>
<feature type="region of interest" description="Disordered" evidence="6">
    <location>
        <begin position="1"/>
        <end position="210"/>
    </location>
</feature>
<dbReference type="SMART" id="SM01401">
    <property type="entry name" value="Sds3"/>
    <property type="match status" value="1"/>
</dbReference>
<feature type="compositionally biased region" description="Basic and acidic residues" evidence="6">
    <location>
        <begin position="682"/>
        <end position="710"/>
    </location>
</feature>
<evidence type="ECO:0000256" key="6">
    <source>
        <dbReference type="SAM" id="MobiDB-lite"/>
    </source>
</evidence>
<feature type="compositionally biased region" description="Pro residues" evidence="6">
    <location>
        <begin position="535"/>
        <end position="549"/>
    </location>
</feature>
<feature type="compositionally biased region" description="Acidic residues" evidence="6">
    <location>
        <begin position="242"/>
        <end position="251"/>
    </location>
</feature>
<feature type="region of interest" description="Disordered" evidence="6">
    <location>
        <begin position="673"/>
        <end position="1090"/>
    </location>
</feature>
<feature type="compositionally biased region" description="Low complexity" evidence="6">
    <location>
        <begin position="744"/>
        <end position="762"/>
    </location>
</feature>
<comment type="subcellular location">
    <subcellularLocation>
        <location evidence="1">Nucleus</location>
    </subcellularLocation>
</comment>
<keyword evidence="3" id="KW-0805">Transcription regulation</keyword>
<proteinExistence type="predicted"/>
<dbReference type="OrthoDB" id="20886at2759"/>
<dbReference type="AlphaFoldDB" id="A0A8H6T8C1"/>
<dbReference type="InterPro" id="IPR013907">
    <property type="entry name" value="Sds3"/>
</dbReference>
<keyword evidence="8" id="KW-1185">Reference proteome</keyword>
<feature type="compositionally biased region" description="Polar residues" evidence="6">
    <location>
        <begin position="997"/>
        <end position="1008"/>
    </location>
</feature>
<feature type="region of interest" description="Disordered" evidence="6">
    <location>
        <begin position="527"/>
        <end position="659"/>
    </location>
</feature>
<feature type="compositionally biased region" description="Low complexity" evidence="6">
    <location>
        <begin position="905"/>
        <end position="919"/>
    </location>
</feature>
<evidence type="ECO:0000313" key="8">
    <source>
        <dbReference type="Proteomes" id="UP000636479"/>
    </source>
</evidence>
<evidence type="ECO:0000256" key="2">
    <source>
        <dbReference type="ARBA" id="ARBA00022491"/>
    </source>
</evidence>
<feature type="compositionally biased region" description="Pro residues" evidence="6">
    <location>
        <begin position="1063"/>
        <end position="1081"/>
    </location>
</feature>
<dbReference type="RefSeq" id="XP_037224310.1">
    <property type="nucleotide sequence ID" value="XM_037359215.1"/>
</dbReference>
<feature type="compositionally biased region" description="Basic and acidic residues" evidence="6">
    <location>
        <begin position="792"/>
        <end position="816"/>
    </location>
</feature>
<feature type="region of interest" description="Disordered" evidence="6">
    <location>
        <begin position="454"/>
        <end position="496"/>
    </location>
</feature>
<comment type="caution">
    <text evidence="7">The sequence shown here is derived from an EMBL/GenBank/DDBJ whole genome shotgun (WGS) entry which is preliminary data.</text>
</comment>
<evidence type="ECO:0000256" key="3">
    <source>
        <dbReference type="ARBA" id="ARBA00023015"/>
    </source>
</evidence>